<dbReference type="Gene3D" id="3.30.420.150">
    <property type="entry name" value="Exopolyphosphatase. Domain 2"/>
    <property type="match status" value="1"/>
</dbReference>
<dbReference type="PANTHER" id="PTHR11782:SF127">
    <property type="entry name" value="NTPASE, ISOFORM F"/>
    <property type="match status" value="1"/>
</dbReference>
<keyword evidence="7" id="KW-0472">Membrane</keyword>
<organism evidence="8 9">
    <name type="scientific">Strigamia maritima</name>
    <name type="common">European centipede</name>
    <name type="synonym">Geophilus maritimus</name>
    <dbReference type="NCBI Taxonomy" id="126957"/>
    <lineage>
        <taxon>Eukaryota</taxon>
        <taxon>Metazoa</taxon>
        <taxon>Ecdysozoa</taxon>
        <taxon>Arthropoda</taxon>
        <taxon>Myriapoda</taxon>
        <taxon>Chilopoda</taxon>
        <taxon>Pleurostigmophora</taxon>
        <taxon>Geophilomorpha</taxon>
        <taxon>Linotaeniidae</taxon>
        <taxon>Strigamia</taxon>
    </lineage>
</organism>
<evidence type="ECO:0000256" key="2">
    <source>
        <dbReference type="ARBA" id="ARBA00022801"/>
    </source>
</evidence>
<dbReference type="OMA" id="GEQYEAM"/>
<name>T1J158_STRMM</name>
<keyword evidence="5" id="KW-0067">ATP-binding</keyword>
<dbReference type="Proteomes" id="UP000014500">
    <property type="component" value="Unassembled WGS sequence"/>
</dbReference>
<feature type="region of interest" description="Disordered" evidence="6">
    <location>
        <begin position="1"/>
        <end position="22"/>
    </location>
</feature>
<accession>T1J158</accession>
<keyword evidence="7" id="KW-0812">Transmembrane</keyword>
<dbReference type="EnsemblMetazoa" id="SMAR007275-RA">
    <property type="protein sequence ID" value="SMAR007275-PA"/>
    <property type="gene ID" value="SMAR007275"/>
</dbReference>
<evidence type="ECO:0000256" key="7">
    <source>
        <dbReference type="SAM" id="Phobius"/>
    </source>
</evidence>
<evidence type="ECO:0000256" key="6">
    <source>
        <dbReference type="SAM" id="MobiDB-lite"/>
    </source>
</evidence>
<reference evidence="9" key="1">
    <citation type="submission" date="2011-05" db="EMBL/GenBank/DDBJ databases">
        <authorList>
            <person name="Richards S.R."/>
            <person name="Qu J."/>
            <person name="Jiang H."/>
            <person name="Jhangiani S.N."/>
            <person name="Agravi P."/>
            <person name="Goodspeed R."/>
            <person name="Gross S."/>
            <person name="Mandapat C."/>
            <person name="Jackson L."/>
            <person name="Mathew T."/>
            <person name="Pu L."/>
            <person name="Thornton R."/>
            <person name="Saada N."/>
            <person name="Wilczek-Boney K.B."/>
            <person name="Lee S."/>
            <person name="Kovar C."/>
            <person name="Wu Y."/>
            <person name="Scherer S.E."/>
            <person name="Worley K.C."/>
            <person name="Muzny D.M."/>
            <person name="Gibbs R."/>
        </authorList>
    </citation>
    <scope>NUCLEOTIDE SEQUENCE</scope>
    <source>
        <strain evidence="9">Brora</strain>
    </source>
</reference>
<dbReference type="EMBL" id="JH431773">
    <property type="status" value="NOT_ANNOTATED_CDS"/>
    <property type="molecule type" value="Genomic_DNA"/>
</dbReference>
<protein>
    <recommendedName>
        <fullName evidence="3">nucleoside diphosphate phosphatase</fullName>
        <ecNumber evidence="3">3.6.1.6</ecNumber>
    </recommendedName>
</protein>
<dbReference type="GO" id="GO:0017110">
    <property type="term" value="F:nucleoside diphosphate phosphatase activity"/>
    <property type="evidence" value="ECO:0007669"/>
    <property type="project" value="UniProtKB-EC"/>
</dbReference>
<keyword evidence="2" id="KW-0378">Hydrolase</keyword>
<dbReference type="PANTHER" id="PTHR11782">
    <property type="entry name" value="ADENOSINE/GUANOSINE DIPHOSPHATASE"/>
    <property type="match status" value="1"/>
</dbReference>
<feature type="compositionally biased region" description="Basic and acidic residues" evidence="6">
    <location>
        <begin position="1"/>
        <end position="11"/>
    </location>
</feature>
<dbReference type="AlphaFoldDB" id="T1J158"/>
<feature type="transmembrane region" description="Helical" evidence="7">
    <location>
        <begin position="39"/>
        <end position="57"/>
    </location>
</feature>
<evidence type="ECO:0000313" key="8">
    <source>
        <dbReference type="EnsemblMetazoa" id="SMAR007275-PA"/>
    </source>
</evidence>
<keyword evidence="9" id="KW-1185">Reference proteome</keyword>
<dbReference type="CDD" id="cd24046">
    <property type="entry name" value="ASKHA_NBD_NTPDase5-like"/>
    <property type="match status" value="1"/>
</dbReference>
<evidence type="ECO:0000256" key="4">
    <source>
        <dbReference type="PIRSR" id="PIRSR600407-1"/>
    </source>
</evidence>
<evidence type="ECO:0000256" key="5">
    <source>
        <dbReference type="PIRSR" id="PIRSR600407-2"/>
    </source>
</evidence>
<dbReference type="Gene3D" id="3.30.420.40">
    <property type="match status" value="1"/>
</dbReference>
<proteinExistence type="inferred from homology"/>
<dbReference type="FunFam" id="3.30.420.40:FF:000052">
    <property type="entry name" value="Ectonucleoside triphosphate diphosphohydrolase 5"/>
    <property type="match status" value="1"/>
</dbReference>
<dbReference type="GO" id="GO:0005524">
    <property type="term" value="F:ATP binding"/>
    <property type="evidence" value="ECO:0007669"/>
    <property type="project" value="UniProtKB-KW"/>
</dbReference>
<feature type="active site" description="Proton acceptor" evidence="4">
    <location>
        <position position="209"/>
    </location>
</feature>
<dbReference type="EC" id="3.6.1.6" evidence="3"/>
<dbReference type="InterPro" id="IPR000407">
    <property type="entry name" value="GDA1_CD39_NTPase"/>
</dbReference>
<comment type="similarity">
    <text evidence="1">Belongs to the GDA1/CD39 NTPase family.</text>
</comment>
<dbReference type="PhylomeDB" id="T1J158"/>
<dbReference type="Pfam" id="PF01150">
    <property type="entry name" value="GDA1_CD39"/>
    <property type="match status" value="1"/>
</dbReference>
<evidence type="ECO:0000256" key="1">
    <source>
        <dbReference type="ARBA" id="ARBA00009283"/>
    </source>
</evidence>
<evidence type="ECO:0000256" key="3">
    <source>
        <dbReference type="ARBA" id="ARBA00038863"/>
    </source>
</evidence>
<keyword evidence="5" id="KW-0547">Nucleotide-binding</keyword>
<sequence length="479" mass="53683">MSTEIRQRSRETQVSNGRDTKAKSMISDRPIRVFTMKKCLFVLVILIGSSLMFKLIFGRYPLKPHYHATGFEDHISAAFGFQTKEYAIMFDAGSTGTRILVFTFHRVYVDGNLKLLTEYFEEIKPGLSAYADAPNKAGQSLLPLLKKAKKLIPWSAWKKTPIVLKATAGLRLLPGSKSEAILDEVRKLFSHYPFLVAPDSVSIMDGKDEGLYSWFTVNFLLDTLSGDDEDMMASLDLGGGSTQVTLVANRPTLSAASKDIHNVMVFGRPLNLYIHSYLGLGLMAARHEILNIGNRTHDPESFKFISPCIHSIVNKKWIYANNEYQVKGEVIHEIPVKNSVKSKNSRVLRFEQCLKIANKVVNFKLYAPPELRQQKIYAMSYYFDRATENGLIDPFLGGDVKLASYIKAAKSACQHPNVDQPFACLDLTFISSLLNQGLGLNIDKKIILRKKIDGHELSWALGAAFHVLANNDKEKPGED</sequence>
<dbReference type="eggNOG" id="KOG1385">
    <property type="taxonomic scope" value="Eukaryota"/>
</dbReference>
<dbReference type="STRING" id="126957.T1J158"/>
<reference evidence="8" key="2">
    <citation type="submission" date="2015-02" db="UniProtKB">
        <authorList>
            <consortium name="EnsemblMetazoa"/>
        </authorList>
    </citation>
    <scope>IDENTIFICATION</scope>
</reference>
<evidence type="ECO:0000313" key="9">
    <source>
        <dbReference type="Proteomes" id="UP000014500"/>
    </source>
</evidence>
<dbReference type="HOGENOM" id="CLU_010246_0_2_1"/>
<feature type="binding site" evidence="5">
    <location>
        <begin position="239"/>
        <end position="243"/>
    </location>
    <ligand>
        <name>ATP</name>
        <dbReference type="ChEBI" id="CHEBI:30616"/>
    </ligand>
</feature>
<keyword evidence="7" id="KW-1133">Transmembrane helix</keyword>